<protein>
    <submittedName>
        <fullName evidence="7">Lactate dehydrogenase 3</fullName>
    </submittedName>
</protein>
<dbReference type="PROSITE" id="PS00670">
    <property type="entry name" value="D_2_HYDROXYACID_DH_2"/>
    <property type="match status" value="1"/>
</dbReference>
<keyword evidence="3" id="KW-0520">NAD</keyword>
<sequence length="329" mass="36459">MRKVVAYETRADEFPLFQKFARKFDLDIKYIDDVLTPETAMEAKGAEAVTILGNYPVGSGTFKALRDVGVKYIGLRTAGYNHIDQEAAKAYGIRFSNVAYSPYCVADFATMLILMCVRKAKQILSRVEAQDFSVEGIQGREMRNLTIGIIGVGRIGSIVAKNLSGFGCNLIAHDTVERDELRGILKYVSLDELLEESDVITIHTPLFESTYHMINQERIAKIKDGVCIINCSHGAEVDTDALIAGIEAGKAGAAGIDVLEDEEGIFHYDRRTDILAHRQLAVLRSFPNVIVTPHTAFYTDQAVSDMVEMALTSLVSFMEMGKSRWEIKS</sequence>
<evidence type="ECO:0000313" key="7">
    <source>
        <dbReference type="EMBL" id="ALB76742.1"/>
    </source>
</evidence>
<dbReference type="SUPFAM" id="SSF51735">
    <property type="entry name" value="NAD(P)-binding Rossmann-fold domains"/>
    <property type="match status" value="1"/>
</dbReference>
<proteinExistence type="inferred from homology"/>
<dbReference type="GO" id="GO:0008720">
    <property type="term" value="F:D-lactate dehydrogenase (NAD+) activity"/>
    <property type="evidence" value="ECO:0007669"/>
    <property type="project" value="TreeGrafter"/>
</dbReference>
<dbReference type="InterPro" id="IPR029752">
    <property type="entry name" value="D-isomer_DH_CS1"/>
</dbReference>
<dbReference type="PANTHER" id="PTHR43026:SF1">
    <property type="entry name" value="2-HYDROXYACID DEHYDROGENASE HOMOLOG 1-RELATED"/>
    <property type="match status" value="1"/>
</dbReference>
<dbReference type="InterPro" id="IPR029753">
    <property type="entry name" value="D-isomer_DH_CS"/>
</dbReference>
<name>A0A0M5IEI0_HEYCO</name>
<dbReference type="Pfam" id="PF00389">
    <property type="entry name" value="2-Hacid_dh"/>
    <property type="match status" value="1"/>
</dbReference>
<keyword evidence="2 4" id="KW-0560">Oxidoreductase</keyword>
<dbReference type="EMBL" id="KP999347">
    <property type="protein sequence ID" value="ALB76742.1"/>
    <property type="molecule type" value="Genomic_DNA"/>
</dbReference>
<dbReference type="CDD" id="cd12185">
    <property type="entry name" value="HGDH_LDH_like"/>
    <property type="match status" value="1"/>
</dbReference>
<dbReference type="PROSITE" id="PS00065">
    <property type="entry name" value="D_2_HYDROXYACID_DH_1"/>
    <property type="match status" value="1"/>
</dbReference>
<evidence type="ECO:0000259" key="6">
    <source>
        <dbReference type="Pfam" id="PF02826"/>
    </source>
</evidence>
<feature type="domain" description="D-isomer specific 2-hydroxyacid dehydrogenase NAD-binding" evidence="6">
    <location>
        <begin position="111"/>
        <end position="296"/>
    </location>
</feature>
<evidence type="ECO:0000256" key="2">
    <source>
        <dbReference type="ARBA" id="ARBA00023002"/>
    </source>
</evidence>
<feature type="domain" description="D-isomer specific 2-hydroxyacid dehydrogenase catalytic" evidence="5">
    <location>
        <begin position="6"/>
        <end position="326"/>
    </location>
</feature>
<evidence type="ECO:0000256" key="3">
    <source>
        <dbReference type="ARBA" id="ARBA00023027"/>
    </source>
</evidence>
<accession>A0A0M5IEI0</accession>
<dbReference type="AlphaFoldDB" id="A0A0M5IEI0"/>
<dbReference type="InterPro" id="IPR006139">
    <property type="entry name" value="D-isomer_2_OHA_DH_cat_dom"/>
</dbReference>
<evidence type="ECO:0000259" key="5">
    <source>
        <dbReference type="Pfam" id="PF00389"/>
    </source>
</evidence>
<comment type="similarity">
    <text evidence="1 4">Belongs to the D-isomer specific 2-hydroxyacid dehydrogenase family.</text>
</comment>
<organism evidence="7">
    <name type="scientific">Heyndrickxia coagulans</name>
    <name type="common">Weizmannia coagulans</name>
    <dbReference type="NCBI Taxonomy" id="1398"/>
    <lineage>
        <taxon>Bacteria</taxon>
        <taxon>Bacillati</taxon>
        <taxon>Bacillota</taxon>
        <taxon>Bacilli</taxon>
        <taxon>Bacillales</taxon>
        <taxon>Bacillaceae</taxon>
        <taxon>Heyndrickxia</taxon>
    </lineage>
</organism>
<dbReference type="GO" id="GO:0051287">
    <property type="term" value="F:NAD binding"/>
    <property type="evidence" value="ECO:0007669"/>
    <property type="project" value="InterPro"/>
</dbReference>
<dbReference type="Gene3D" id="3.40.50.720">
    <property type="entry name" value="NAD(P)-binding Rossmann-like Domain"/>
    <property type="match status" value="2"/>
</dbReference>
<dbReference type="Pfam" id="PF02826">
    <property type="entry name" value="2-Hacid_dh_C"/>
    <property type="match status" value="1"/>
</dbReference>
<dbReference type="SUPFAM" id="SSF52283">
    <property type="entry name" value="Formate/glycerate dehydrogenase catalytic domain-like"/>
    <property type="match status" value="1"/>
</dbReference>
<reference evidence="7" key="1">
    <citation type="submission" date="2015-03" db="EMBL/GenBank/DDBJ databases">
        <title>Genome Sequencing of Bacillus C106.</title>
        <authorList>
            <person name="Ottenheim C."/>
            <person name="Ye L."/>
            <person name="Zimmermann W."/>
            <person name="Wu J.C."/>
        </authorList>
    </citation>
    <scope>NUCLEOTIDE SEQUENCE</scope>
    <source>
        <strain evidence="7">C106</strain>
    </source>
</reference>
<dbReference type="InterPro" id="IPR058205">
    <property type="entry name" value="D-LDH-like"/>
</dbReference>
<dbReference type="InterPro" id="IPR006140">
    <property type="entry name" value="D-isomer_DH_NAD-bd"/>
</dbReference>
<evidence type="ECO:0000256" key="1">
    <source>
        <dbReference type="ARBA" id="ARBA00005854"/>
    </source>
</evidence>
<dbReference type="PANTHER" id="PTHR43026">
    <property type="entry name" value="2-HYDROXYACID DEHYDROGENASE HOMOLOG 1-RELATED"/>
    <property type="match status" value="1"/>
</dbReference>
<evidence type="ECO:0000256" key="4">
    <source>
        <dbReference type="RuleBase" id="RU003719"/>
    </source>
</evidence>
<dbReference type="InterPro" id="IPR036291">
    <property type="entry name" value="NAD(P)-bd_dom_sf"/>
</dbReference>